<evidence type="ECO:0000313" key="2">
    <source>
        <dbReference type="EMBL" id="MDN4074106.1"/>
    </source>
</evidence>
<accession>A0ABT8E855</accession>
<comment type="caution">
    <text evidence="2">The sequence shown here is derived from an EMBL/GenBank/DDBJ whole genome shotgun (WGS) entry which is preliminary data.</text>
</comment>
<keyword evidence="3" id="KW-1185">Reference proteome</keyword>
<keyword evidence="1" id="KW-0732">Signal</keyword>
<evidence type="ECO:0000313" key="3">
    <source>
        <dbReference type="Proteomes" id="UP001168694"/>
    </source>
</evidence>
<dbReference type="RefSeq" id="WP_290400178.1">
    <property type="nucleotide sequence ID" value="NZ_JAUHLN010000002.1"/>
</dbReference>
<sequence length="46" mass="5116">MMKKAGWIPVFFIITMLIPTTAHAGWDYQGSDGFTKQSKNLNAEAV</sequence>
<gene>
    <name evidence="2" type="ORF">QYF49_13960</name>
</gene>
<reference evidence="2" key="1">
    <citation type="submission" date="2023-06" db="EMBL/GenBank/DDBJ databases">
        <title>Draft Genome Sequences of Representative Paenibacillus Polymyxa, Bacillus cereus, Fictibacillus sp., and Brevibacillus agri Strains Isolated from Amazonian Dark Earth.</title>
        <authorList>
            <person name="Pellegrinetti T.A."/>
            <person name="Cunha I.C.M."/>
            <person name="Chaves M.G."/>
            <person name="Freitas A.S."/>
            <person name="Silva A.V.R."/>
            <person name="Tsai S.M."/>
            <person name="Mendes L.W."/>
        </authorList>
    </citation>
    <scope>NUCLEOTIDE SEQUENCE</scope>
    <source>
        <strain evidence="2">CENA-BCM004</strain>
    </source>
</reference>
<proteinExistence type="predicted"/>
<feature type="chain" id="PRO_5046665939" evidence="1">
    <location>
        <begin position="25"/>
        <end position="46"/>
    </location>
</feature>
<feature type="signal peptide" evidence="1">
    <location>
        <begin position="1"/>
        <end position="24"/>
    </location>
</feature>
<evidence type="ECO:0000256" key="1">
    <source>
        <dbReference type="SAM" id="SignalP"/>
    </source>
</evidence>
<name>A0ABT8E855_9BACL</name>
<protein>
    <submittedName>
        <fullName evidence="2">Uncharacterized protein</fullName>
    </submittedName>
</protein>
<dbReference type="EMBL" id="JAUHLN010000002">
    <property type="protein sequence ID" value="MDN4074106.1"/>
    <property type="molecule type" value="Genomic_DNA"/>
</dbReference>
<organism evidence="2 3">
    <name type="scientific">Fictibacillus terranigra</name>
    <dbReference type="NCBI Taxonomy" id="3058424"/>
    <lineage>
        <taxon>Bacteria</taxon>
        <taxon>Bacillati</taxon>
        <taxon>Bacillota</taxon>
        <taxon>Bacilli</taxon>
        <taxon>Bacillales</taxon>
        <taxon>Fictibacillaceae</taxon>
        <taxon>Fictibacillus</taxon>
    </lineage>
</organism>
<dbReference type="Proteomes" id="UP001168694">
    <property type="component" value="Unassembled WGS sequence"/>
</dbReference>